<dbReference type="Gene3D" id="3.40.50.720">
    <property type="entry name" value="NAD(P)-binding Rossmann-like Domain"/>
    <property type="match status" value="1"/>
</dbReference>
<dbReference type="SUPFAM" id="SSF48179">
    <property type="entry name" value="6-phosphogluconate dehydrogenase C-terminal domain-like"/>
    <property type="match status" value="1"/>
</dbReference>
<evidence type="ECO:0000256" key="2">
    <source>
        <dbReference type="SAM" id="MobiDB-lite"/>
    </source>
</evidence>
<comment type="caution">
    <text evidence="5">The sequence shown here is derived from an EMBL/GenBank/DDBJ whole genome shotgun (WGS) entry which is preliminary data.</text>
</comment>
<organism evidence="5 6">
    <name type="scientific">Immersiella caudata</name>
    <dbReference type="NCBI Taxonomy" id="314043"/>
    <lineage>
        <taxon>Eukaryota</taxon>
        <taxon>Fungi</taxon>
        <taxon>Dikarya</taxon>
        <taxon>Ascomycota</taxon>
        <taxon>Pezizomycotina</taxon>
        <taxon>Sordariomycetes</taxon>
        <taxon>Sordariomycetidae</taxon>
        <taxon>Sordariales</taxon>
        <taxon>Lasiosphaeriaceae</taxon>
        <taxon>Immersiella</taxon>
    </lineage>
</organism>
<evidence type="ECO:0000313" key="5">
    <source>
        <dbReference type="EMBL" id="KAK0619991.1"/>
    </source>
</evidence>
<dbReference type="PANTHER" id="PTHR48075">
    <property type="entry name" value="3-HYDROXYACYL-COA DEHYDROGENASE FAMILY PROTEIN"/>
    <property type="match status" value="1"/>
</dbReference>
<dbReference type="InterPro" id="IPR006176">
    <property type="entry name" value="3-OHacyl-CoA_DH_NAD-bd"/>
</dbReference>
<dbReference type="EMBL" id="JAULSU010000004">
    <property type="protein sequence ID" value="KAK0619991.1"/>
    <property type="molecule type" value="Genomic_DNA"/>
</dbReference>
<evidence type="ECO:0008006" key="7">
    <source>
        <dbReference type="Google" id="ProtNLM"/>
    </source>
</evidence>
<evidence type="ECO:0000259" key="4">
    <source>
        <dbReference type="Pfam" id="PF02737"/>
    </source>
</evidence>
<dbReference type="InterPro" id="IPR006108">
    <property type="entry name" value="3HC_DH_C"/>
</dbReference>
<feature type="domain" description="3-hydroxyacyl-CoA dehydrogenase C-terminal" evidence="3">
    <location>
        <begin position="252"/>
        <end position="347"/>
    </location>
</feature>
<feature type="compositionally biased region" description="Basic and acidic residues" evidence="2">
    <location>
        <begin position="365"/>
        <end position="374"/>
    </location>
</feature>
<keyword evidence="6" id="KW-1185">Reference proteome</keyword>
<dbReference type="Pfam" id="PF02737">
    <property type="entry name" value="3HCDH_N"/>
    <property type="match status" value="1"/>
</dbReference>
<reference evidence="5" key="1">
    <citation type="submission" date="2023-06" db="EMBL/GenBank/DDBJ databases">
        <title>Genome-scale phylogeny and comparative genomics of the fungal order Sordariales.</title>
        <authorList>
            <consortium name="Lawrence Berkeley National Laboratory"/>
            <person name="Hensen N."/>
            <person name="Bonometti L."/>
            <person name="Westerberg I."/>
            <person name="Brannstrom I.O."/>
            <person name="Guillou S."/>
            <person name="Cros-Aarteil S."/>
            <person name="Calhoun S."/>
            <person name="Haridas S."/>
            <person name="Kuo A."/>
            <person name="Mondo S."/>
            <person name="Pangilinan J."/>
            <person name="Riley R."/>
            <person name="Labutti K."/>
            <person name="Andreopoulos B."/>
            <person name="Lipzen A."/>
            <person name="Chen C."/>
            <person name="Yanf M."/>
            <person name="Daum C."/>
            <person name="Ng V."/>
            <person name="Clum A."/>
            <person name="Steindorff A."/>
            <person name="Ohm R."/>
            <person name="Martin F."/>
            <person name="Silar P."/>
            <person name="Natvig D."/>
            <person name="Lalanne C."/>
            <person name="Gautier V."/>
            <person name="Ament-Velasquez S.L."/>
            <person name="Kruys A."/>
            <person name="Hutchinson M.I."/>
            <person name="Powell A.J."/>
            <person name="Barry K."/>
            <person name="Miller A.N."/>
            <person name="Grigoriev I.V."/>
            <person name="Debuchy R."/>
            <person name="Gladieux P."/>
            <person name="Thoren M.H."/>
            <person name="Johannesson H."/>
        </authorList>
    </citation>
    <scope>NUCLEOTIDE SEQUENCE</scope>
    <source>
        <strain evidence="5">CBS 606.72</strain>
    </source>
</reference>
<feature type="region of interest" description="Disordered" evidence="2">
    <location>
        <begin position="338"/>
        <end position="374"/>
    </location>
</feature>
<dbReference type="InterPro" id="IPR013328">
    <property type="entry name" value="6PGD_dom2"/>
</dbReference>
<proteinExistence type="predicted"/>
<evidence type="ECO:0000256" key="1">
    <source>
        <dbReference type="ARBA" id="ARBA00023002"/>
    </source>
</evidence>
<protein>
    <recommendedName>
        <fullName evidence="7">3-hydroxyacyl-CoA dehydrogenase</fullName>
    </recommendedName>
</protein>
<dbReference type="AlphaFoldDB" id="A0AA39WR01"/>
<dbReference type="GO" id="GO:0070403">
    <property type="term" value="F:NAD+ binding"/>
    <property type="evidence" value="ECO:0007669"/>
    <property type="project" value="InterPro"/>
</dbReference>
<dbReference type="InterPro" id="IPR008927">
    <property type="entry name" value="6-PGluconate_DH-like_C_sf"/>
</dbReference>
<evidence type="ECO:0000313" key="6">
    <source>
        <dbReference type="Proteomes" id="UP001175000"/>
    </source>
</evidence>
<feature type="domain" description="3-hydroxyacyl-CoA dehydrogenase NAD binding" evidence="4">
    <location>
        <begin position="75"/>
        <end position="243"/>
    </location>
</feature>
<dbReference type="PANTHER" id="PTHR48075:SF3">
    <property type="entry name" value="3-HYDROXYACYL-COA DEHYDROGENASE"/>
    <property type="match status" value="1"/>
</dbReference>
<accession>A0AA39WR01</accession>
<dbReference type="InterPro" id="IPR036291">
    <property type="entry name" value="NAD(P)-bd_dom_sf"/>
</dbReference>
<dbReference type="GO" id="GO:0016616">
    <property type="term" value="F:oxidoreductase activity, acting on the CH-OH group of donors, NAD or NADP as acceptor"/>
    <property type="evidence" value="ECO:0007669"/>
    <property type="project" value="InterPro"/>
</dbReference>
<sequence>MPRPVAWRSSTIAASRAKPSRLQPRAPTGQHRTVVRPLSTSAISKFFQSSSAKRAKPAVSHWIPPSEACLDDRPVLVIGAGNHGHRIALVWASTFRPVTIYDKNPEALQSAIEYITDNLGAYCAFRGSHPGHICVTTNIRVATTTTSRHEGTNGQNELDLKIEVLSHVEDFLPEDCIIASSSSSLQNAELAPHMRHPERLLNTHYFVPPRNRMVELMSSTYTHPEIFPFLEDHMQNVGFKPITLPGGIQSPGFIFNRIWEAAKRETLAVLSEGIAKPKDVDALYRDFFHAEKGPCERMDEVGLDTVVRVETHSMDKQPELGKRHAVAWLRGEYVNRGKLGESSGDELFTKEEREEPKAMHKRDHYKPVDETTGA</sequence>
<name>A0AA39WR01_9PEZI</name>
<dbReference type="Gene3D" id="1.10.1040.10">
    <property type="entry name" value="N-(1-d-carboxylethyl)-l-norvaline Dehydrogenase, domain 2"/>
    <property type="match status" value="1"/>
</dbReference>
<dbReference type="Proteomes" id="UP001175000">
    <property type="component" value="Unassembled WGS sequence"/>
</dbReference>
<dbReference type="Pfam" id="PF00725">
    <property type="entry name" value="3HCDH"/>
    <property type="match status" value="1"/>
</dbReference>
<evidence type="ECO:0000259" key="3">
    <source>
        <dbReference type="Pfam" id="PF00725"/>
    </source>
</evidence>
<feature type="region of interest" description="Disordered" evidence="2">
    <location>
        <begin position="8"/>
        <end position="31"/>
    </location>
</feature>
<gene>
    <name evidence="5" type="ORF">B0T14DRAFT_546050</name>
</gene>
<keyword evidence="1" id="KW-0560">Oxidoreductase</keyword>
<feature type="compositionally biased region" description="Basic and acidic residues" evidence="2">
    <location>
        <begin position="347"/>
        <end position="358"/>
    </location>
</feature>
<dbReference type="SUPFAM" id="SSF51735">
    <property type="entry name" value="NAD(P)-binding Rossmann-fold domains"/>
    <property type="match status" value="1"/>
</dbReference>
<dbReference type="GO" id="GO:0006631">
    <property type="term" value="P:fatty acid metabolic process"/>
    <property type="evidence" value="ECO:0007669"/>
    <property type="project" value="InterPro"/>
</dbReference>